<keyword evidence="6" id="KW-1185">Reference proteome</keyword>
<evidence type="ECO:0000313" key="6">
    <source>
        <dbReference type="Proteomes" id="UP001597375"/>
    </source>
</evidence>
<keyword evidence="2" id="KW-0238">DNA-binding</keyword>
<accession>A0ABW5D5K1</accession>
<dbReference type="PANTHER" id="PTHR30146">
    <property type="entry name" value="LACI-RELATED TRANSCRIPTIONAL REPRESSOR"/>
    <property type="match status" value="1"/>
</dbReference>
<keyword evidence="3" id="KW-0804">Transcription</keyword>
<evidence type="ECO:0000259" key="4">
    <source>
        <dbReference type="PROSITE" id="PS01124"/>
    </source>
</evidence>
<sequence>MPVLTRIAIVTSPLHVNGRCFIRGAAHYLQESRLPAELGILSNHEPLLPAQLEEYDGFVDMGSDRRLAQVAGRKPIVVIDDPFSKIADVSLPMENLEIGRAAARALHDLSPVSYGYFDGTRGKGRKLDWRSAERWKGFRETLYSLASKRIVRKFEDDPALPDACGEWLEAMPKPIGIFCYNDLGSLKIASVCRSLGLDIPNDVAIVGVDNAELICQLGLPPFSSVDPQYERLAALALHTVFSCIENGKFSGEAPPIPVPRLVSRESTGNSSVPDELVRRAQSLLKERKPGPRAQPAEIAKKLGLGLRALDARFKTHLGRSIHEEAFNGQLYEVKRLLRTTDLTLEEISERFHADLSSMRRRFLRAEGIQPGEYRKYHRDGSSKGGVRKFLKSPGFNFCLITNFRGQSAYDIAMGALDFAKERKDVFLSVRTGDSYNVEGDALPAYRDDFSHFDGFVVMPRLGIHGLIPGDRPVVCLEHEVAGNHVRSIAIDNFGAGVLAARHLLGKGHRRFLYCDFQHQAAVSEGAEIDHRSSERYRGFQEALSAAGITNEVEIRSIGGKDDSIPAWLLELERPVAIFAFNDGAALQLANHCRHLGYPVPDEVSILGCDNDVVLCRLTEVELSSIDVNFRRIGYEAVRLLVEEPLDHEKRAKILPAKYVVECASSRGIATTDASLRKAHGMISGSYSRVLDVNAIAAESGASRLTLEGRFHTFFGQGIAGYLQEFRMEKARQLLCDTTLTVGEISEHAGFRDTNYFIKVFKTMHRMTPRDFRILKSRVADR</sequence>
<dbReference type="SUPFAM" id="SSF53822">
    <property type="entry name" value="Periplasmic binding protein-like I"/>
    <property type="match status" value="2"/>
</dbReference>
<comment type="caution">
    <text evidence="5">The sequence shown here is derived from an EMBL/GenBank/DDBJ whole genome shotgun (WGS) entry which is preliminary data.</text>
</comment>
<dbReference type="SMART" id="SM00342">
    <property type="entry name" value="HTH_ARAC"/>
    <property type="match status" value="2"/>
</dbReference>
<dbReference type="EMBL" id="JBHUIT010000006">
    <property type="protein sequence ID" value="MFD2256327.1"/>
    <property type="molecule type" value="Genomic_DNA"/>
</dbReference>
<dbReference type="InterPro" id="IPR018060">
    <property type="entry name" value="HTH_AraC"/>
</dbReference>
<dbReference type="InterPro" id="IPR028082">
    <property type="entry name" value="Peripla_BP_I"/>
</dbReference>
<dbReference type="InterPro" id="IPR009057">
    <property type="entry name" value="Homeodomain-like_sf"/>
</dbReference>
<evidence type="ECO:0000256" key="3">
    <source>
        <dbReference type="ARBA" id="ARBA00023163"/>
    </source>
</evidence>
<dbReference type="Proteomes" id="UP001597375">
    <property type="component" value="Unassembled WGS sequence"/>
</dbReference>
<keyword evidence="1" id="KW-0805">Transcription regulation</keyword>
<protein>
    <submittedName>
        <fullName evidence="5">Substrate-binding domain-containing protein</fullName>
    </submittedName>
</protein>
<dbReference type="Pfam" id="PF12833">
    <property type="entry name" value="HTH_18"/>
    <property type="match status" value="2"/>
</dbReference>
<feature type="domain" description="HTH araC/xylS-type" evidence="4">
    <location>
        <begin position="676"/>
        <end position="774"/>
    </location>
</feature>
<reference evidence="6" key="1">
    <citation type="journal article" date="2019" name="Int. J. Syst. Evol. Microbiol.">
        <title>The Global Catalogue of Microorganisms (GCM) 10K type strain sequencing project: providing services to taxonomists for standard genome sequencing and annotation.</title>
        <authorList>
            <consortium name="The Broad Institute Genomics Platform"/>
            <consortium name="The Broad Institute Genome Sequencing Center for Infectious Disease"/>
            <person name="Wu L."/>
            <person name="Ma J."/>
        </authorList>
    </citation>
    <scope>NUCLEOTIDE SEQUENCE [LARGE SCALE GENOMIC DNA]</scope>
    <source>
        <strain evidence="6">CGMCC 4.7106</strain>
    </source>
</reference>
<evidence type="ECO:0000313" key="5">
    <source>
        <dbReference type="EMBL" id="MFD2256327.1"/>
    </source>
</evidence>
<dbReference type="Gene3D" id="1.10.10.60">
    <property type="entry name" value="Homeodomain-like"/>
    <property type="match status" value="2"/>
</dbReference>
<proteinExistence type="predicted"/>
<dbReference type="PANTHER" id="PTHR30146:SF24">
    <property type="entry name" value="XYLOSE OPERON REGULATORY PROTEIN"/>
    <property type="match status" value="1"/>
</dbReference>
<feature type="domain" description="HTH araC/xylS-type" evidence="4">
    <location>
        <begin position="278"/>
        <end position="376"/>
    </location>
</feature>
<organism evidence="5 6">
    <name type="scientific">Luteolibacter algae</name>
    <dbReference type="NCBI Taxonomy" id="454151"/>
    <lineage>
        <taxon>Bacteria</taxon>
        <taxon>Pseudomonadati</taxon>
        <taxon>Verrucomicrobiota</taxon>
        <taxon>Verrucomicrobiia</taxon>
        <taxon>Verrucomicrobiales</taxon>
        <taxon>Verrucomicrobiaceae</taxon>
        <taxon>Luteolibacter</taxon>
    </lineage>
</organism>
<dbReference type="RefSeq" id="WP_386819467.1">
    <property type="nucleotide sequence ID" value="NZ_JBHUIT010000006.1"/>
</dbReference>
<dbReference type="InterPro" id="IPR018062">
    <property type="entry name" value="HTH_AraC-typ_CS"/>
</dbReference>
<dbReference type="PROSITE" id="PS01124">
    <property type="entry name" value="HTH_ARAC_FAMILY_2"/>
    <property type="match status" value="2"/>
</dbReference>
<dbReference type="PROSITE" id="PS00041">
    <property type="entry name" value="HTH_ARAC_FAMILY_1"/>
    <property type="match status" value="1"/>
</dbReference>
<dbReference type="SUPFAM" id="SSF46689">
    <property type="entry name" value="Homeodomain-like"/>
    <property type="match status" value="1"/>
</dbReference>
<evidence type="ECO:0000256" key="1">
    <source>
        <dbReference type="ARBA" id="ARBA00023015"/>
    </source>
</evidence>
<dbReference type="Gene3D" id="3.40.50.2300">
    <property type="match status" value="4"/>
</dbReference>
<dbReference type="Pfam" id="PF13377">
    <property type="entry name" value="Peripla_BP_3"/>
    <property type="match status" value="2"/>
</dbReference>
<evidence type="ECO:0000256" key="2">
    <source>
        <dbReference type="ARBA" id="ARBA00023125"/>
    </source>
</evidence>
<dbReference type="InterPro" id="IPR046335">
    <property type="entry name" value="LacI/GalR-like_sensor"/>
</dbReference>
<name>A0ABW5D5K1_9BACT</name>
<gene>
    <name evidence="5" type="ORF">ACFSSA_06550</name>
</gene>